<proteinExistence type="predicted"/>
<dbReference type="Proteomes" id="UP000805649">
    <property type="component" value="Unassembled WGS sequence"/>
</dbReference>
<dbReference type="EMBL" id="VUJX02000002">
    <property type="protein sequence ID" value="KAL0940281.1"/>
    <property type="molecule type" value="Genomic_DNA"/>
</dbReference>
<gene>
    <name evidence="1" type="ORF">CTRU02_203044</name>
</gene>
<name>A0ACC3Z8C1_COLTU</name>
<evidence type="ECO:0000313" key="1">
    <source>
        <dbReference type="EMBL" id="KAL0940281.1"/>
    </source>
</evidence>
<accession>A0ACC3Z8C1</accession>
<reference evidence="1 2" key="1">
    <citation type="journal article" date="2020" name="Phytopathology">
        <title>Genome Sequence Resources of Colletotrichum truncatum, C. plurivorum, C. musicola, and C. sojae: Four Species Pathogenic to Soybean (Glycine max).</title>
        <authorList>
            <person name="Rogerio F."/>
            <person name="Boufleur T.R."/>
            <person name="Ciampi-Guillardi M."/>
            <person name="Sukno S.A."/>
            <person name="Thon M.R."/>
            <person name="Massola Junior N.S."/>
            <person name="Baroncelli R."/>
        </authorList>
    </citation>
    <scope>NUCLEOTIDE SEQUENCE [LARGE SCALE GENOMIC DNA]</scope>
    <source>
        <strain evidence="1 2">CMES1059</strain>
    </source>
</reference>
<sequence>MVSFHSFIVTLIALGVSAAPAPQASGNPETPTEPRCDGVQCPANSVCKVFDFNLEKPVGCFSEGPVPPETETCGSVICPIGTSCCNPTCGVCAKPDESCLQWVCDSPVLH</sequence>
<protein>
    <submittedName>
        <fullName evidence="1">Uncharacterized protein</fullName>
    </submittedName>
</protein>
<organism evidence="1 2">
    <name type="scientific">Colletotrichum truncatum</name>
    <name type="common">Anthracnose fungus</name>
    <name type="synonym">Colletotrichum capsici</name>
    <dbReference type="NCBI Taxonomy" id="5467"/>
    <lineage>
        <taxon>Eukaryota</taxon>
        <taxon>Fungi</taxon>
        <taxon>Dikarya</taxon>
        <taxon>Ascomycota</taxon>
        <taxon>Pezizomycotina</taxon>
        <taxon>Sordariomycetes</taxon>
        <taxon>Hypocreomycetidae</taxon>
        <taxon>Glomerellales</taxon>
        <taxon>Glomerellaceae</taxon>
        <taxon>Colletotrichum</taxon>
        <taxon>Colletotrichum truncatum species complex</taxon>
    </lineage>
</organism>
<evidence type="ECO:0000313" key="2">
    <source>
        <dbReference type="Proteomes" id="UP000805649"/>
    </source>
</evidence>
<keyword evidence="2" id="KW-1185">Reference proteome</keyword>
<comment type="caution">
    <text evidence="1">The sequence shown here is derived from an EMBL/GenBank/DDBJ whole genome shotgun (WGS) entry which is preliminary data.</text>
</comment>